<reference evidence="2" key="2">
    <citation type="submission" date="2021-07" db="EMBL/GenBank/DDBJ databases">
        <title>Giant CbK-like Caulobacter bacteriophages have genetically divergent genomes.</title>
        <authorList>
            <person name="Wilson K."/>
            <person name="Ely B."/>
        </authorList>
    </citation>
    <scope>NUCLEOTIDE SEQUENCE</scope>
</reference>
<keyword evidence="3" id="KW-1185">Reference proteome</keyword>
<sequence>MAVLTSVQYETVINQLRHALRDARDEVEAIAAADGPTPSAARQRKIVAYCDLAISAARIIDEVPRDS</sequence>
<keyword evidence="1" id="KW-0175">Coiled coil</keyword>
<feature type="coiled-coil region" evidence="1">
    <location>
        <begin position="6"/>
        <end position="33"/>
    </location>
</feature>
<dbReference type="Proteomes" id="UP000259683">
    <property type="component" value="Segment"/>
</dbReference>
<accession>A0A385EDS2</accession>
<name>A0A385EDS2_9CAUD</name>
<dbReference type="EMBL" id="MH588547">
    <property type="protein sequence ID" value="AXQ69810.1"/>
    <property type="molecule type" value="Genomic_DNA"/>
</dbReference>
<protein>
    <submittedName>
        <fullName evidence="2">Uncharacterized protein</fullName>
    </submittedName>
</protein>
<evidence type="ECO:0000256" key="1">
    <source>
        <dbReference type="SAM" id="Coils"/>
    </source>
</evidence>
<organism evidence="2 3">
    <name type="scientific">Caulobacter phage CcrSC</name>
    <dbReference type="NCBI Taxonomy" id="2283272"/>
    <lineage>
        <taxon>Viruses</taxon>
        <taxon>Duplodnaviria</taxon>
        <taxon>Heunggongvirae</taxon>
        <taxon>Uroviricota</taxon>
        <taxon>Caudoviricetes</taxon>
        <taxon>Jeanschmidtviridae</taxon>
        <taxon>Bertelyvirus</taxon>
        <taxon>Bertelyvirus SC</taxon>
    </lineage>
</organism>
<reference evidence="2" key="1">
    <citation type="submission" date="2018-07" db="EMBL/GenBank/DDBJ databases">
        <authorList>
            <person name="Wilson K.M."/>
            <person name="Ely B."/>
        </authorList>
    </citation>
    <scope>NUCLEOTIDE SEQUENCE</scope>
</reference>
<evidence type="ECO:0000313" key="3">
    <source>
        <dbReference type="Proteomes" id="UP000259683"/>
    </source>
</evidence>
<evidence type="ECO:0000313" key="2">
    <source>
        <dbReference type="EMBL" id="AXQ69810.1"/>
    </source>
</evidence>
<proteinExistence type="predicted"/>
<gene>
    <name evidence="2" type="ORF">CcrSC_gp228c</name>
</gene>